<dbReference type="PANTHER" id="PTHR43004:SF19">
    <property type="entry name" value="BINDING MONOOXYGENASE, PUTATIVE (JCVI)-RELATED"/>
    <property type="match status" value="1"/>
</dbReference>
<keyword evidence="3" id="KW-0274">FAD</keyword>
<dbReference type="Pfam" id="PF21274">
    <property type="entry name" value="Rng_hyd_C"/>
    <property type="match status" value="1"/>
</dbReference>
<evidence type="ECO:0000313" key="7">
    <source>
        <dbReference type="Proteomes" id="UP000190274"/>
    </source>
</evidence>
<dbReference type="Gene3D" id="3.40.30.120">
    <property type="match status" value="1"/>
</dbReference>
<dbReference type="InterPro" id="IPR036188">
    <property type="entry name" value="FAD/NAD-bd_sf"/>
</dbReference>
<evidence type="ECO:0000259" key="5">
    <source>
        <dbReference type="Pfam" id="PF01494"/>
    </source>
</evidence>
<dbReference type="SUPFAM" id="SSF51905">
    <property type="entry name" value="FAD/NAD(P)-binding domain"/>
    <property type="match status" value="1"/>
</dbReference>
<dbReference type="InterPro" id="IPR050641">
    <property type="entry name" value="RIFMO-like"/>
</dbReference>
<evidence type="ECO:0000313" key="6">
    <source>
        <dbReference type="EMBL" id="SCU86823.1"/>
    </source>
</evidence>
<keyword evidence="2" id="KW-0285">Flavoprotein</keyword>
<keyword evidence="4" id="KW-0560">Oxidoreductase</keyword>
<dbReference type="InterPro" id="IPR002938">
    <property type="entry name" value="FAD-bd"/>
</dbReference>
<proteinExistence type="predicted"/>
<dbReference type="PRINTS" id="PR00420">
    <property type="entry name" value="RNGMNOXGNASE"/>
</dbReference>
<comment type="cofactor">
    <cofactor evidence="1">
        <name>FAD</name>
        <dbReference type="ChEBI" id="CHEBI:57692"/>
    </cofactor>
</comment>
<evidence type="ECO:0000256" key="2">
    <source>
        <dbReference type="ARBA" id="ARBA00022630"/>
    </source>
</evidence>
<sequence>MSEISEKVEMTEVEIPVLVLGGSLVGLSAGLFLADCGVPCIVIEKHLGSSPHPRAIGYTEHTMEFFRHAGLGDLIPHQKPGMRLRRVRATSLFGQWFEESSWSGKPNAPKLAHFSPCTGAAIAQDKLEPLLRTRASQLGCDIRQKTTLLEFKQNDGNVEATVRDEIAGHSYKIKAQYMIAADGAKSSTREALGIERIGRGYIQTLSSLLFECPEADSLLSKGVSQFDIDQPDLRAFMTTYNDGRWAIMFRDNVERTSGELLEAAQRAVGLSEAQIKPIAFGNWDLAALICETYSKGRVFLAGDAAHCLPPTRGGYGANTGIDDVHNLAWKLKFVIDGKASPSLLDTYSDERQPIGWLRHQQTFARPDYASVSQGIAKDEEILDDAGMELGQLHLSSSVCGADETTTLAKRPDLWKGQPGVRAPHAWIMRSEMRISTIDLFDKKFVLLSECEDWSKAVDAARVKFEINVDFFLVGKDIVFDQELEFQEKFGVGPFGASLVRPDGLVGWRAKEREGDPSNALNATLSQILFPE</sequence>
<dbReference type="GO" id="GO:0071949">
    <property type="term" value="F:FAD binding"/>
    <property type="evidence" value="ECO:0007669"/>
    <property type="project" value="InterPro"/>
</dbReference>
<accession>A0A1G4JA76</accession>
<dbReference type="Pfam" id="PF01494">
    <property type="entry name" value="FAD_binding_3"/>
    <property type="match status" value="1"/>
</dbReference>
<dbReference type="OrthoDB" id="2690153at2759"/>
<dbReference type="PANTHER" id="PTHR43004">
    <property type="entry name" value="TRK SYSTEM POTASSIUM UPTAKE PROTEIN"/>
    <property type="match status" value="1"/>
</dbReference>
<feature type="domain" description="FAD-binding" evidence="5">
    <location>
        <begin position="15"/>
        <end position="357"/>
    </location>
</feature>
<dbReference type="Proteomes" id="UP000190274">
    <property type="component" value="Chromosome E"/>
</dbReference>
<reference evidence="7" key="1">
    <citation type="submission" date="2016-03" db="EMBL/GenBank/DDBJ databases">
        <authorList>
            <person name="Devillers H."/>
        </authorList>
    </citation>
    <scope>NUCLEOTIDE SEQUENCE [LARGE SCALE GENOMIC DNA]</scope>
</reference>
<gene>
    <name evidence="6" type="ORF">LADA_0E00496G</name>
</gene>
<evidence type="ECO:0000256" key="1">
    <source>
        <dbReference type="ARBA" id="ARBA00001974"/>
    </source>
</evidence>
<organism evidence="6 7">
    <name type="scientific">Lachancea dasiensis</name>
    <dbReference type="NCBI Taxonomy" id="1072105"/>
    <lineage>
        <taxon>Eukaryota</taxon>
        <taxon>Fungi</taxon>
        <taxon>Dikarya</taxon>
        <taxon>Ascomycota</taxon>
        <taxon>Saccharomycotina</taxon>
        <taxon>Saccharomycetes</taxon>
        <taxon>Saccharomycetales</taxon>
        <taxon>Saccharomycetaceae</taxon>
        <taxon>Lachancea</taxon>
    </lineage>
</organism>
<dbReference type="STRING" id="1266660.A0A1G4JA76"/>
<evidence type="ECO:0000256" key="3">
    <source>
        <dbReference type="ARBA" id="ARBA00022827"/>
    </source>
</evidence>
<dbReference type="GO" id="GO:0016709">
    <property type="term" value="F:oxidoreductase activity, acting on paired donors, with incorporation or reduction of molecular oxygen, NAD(P)H as one donor, and incorporation of one atom of oxygen"/>
    <property type="evidence" value="ECO:0007669"/>
    <property type="project" value="UniProtKB-ARBA"/>
</dbReference>
<dbReference type="Gene3D" id="3.30.9.10">
    <property type="entry name" value="D-Amino Acid Oxidase, subunit A, domain 2"/>
    <property type="match status" value="1"/>
</dbReference>
<protein>
    <submittedName>
        <fullName evidence="6">LADA_0E00496g1_1</fullName>
    </submittedName>
</protein>
<dbReference type="EMBL" id="LT598455">
    <property type="protein sequence ID" value="SCU86823.1"/>
    <property type="molecule type" value="Genomic_DNA"/>
</dbReference>
<name>A0A1G4JA76_9SACH</name>
<keyword evidence="7" id="KW-1185">Reference proteome</keyword>
<evidence type="ECO:0000256" key="4">
    <source>
        <dbReference type="ARBA" id="ARBA00023002"/>
    </source>
</evidence>
<dbReference type="Gene3D" id="3.50.50.60">
    <property type="entry name" value="FAD/NAD(P)-binding domain"/>
    <property type="match status" value="1"/>
</dbReference>
<dbReference type="AlphaFoldDB" id="A0A1G4JA76"/>